<reference evidence="2 3" key="1">
    <citation type="submission" date="2021-02" db="EMBL/GenBank/DDBJ databases">
        <title>Bacillus sp. RD4P76, an endophyte from a halophyte.</title>
        <authorList>
            <person name="Sun J.-Q."/>
        </authorList>
    </citation>
    <scope>NUCLEOTIDE SEQUENCE [LARGE SCALE GENOMIC DNA]</scope>
    <source>
        <strain evidence="2 3">RD4P76</strain>
    </source>
</reference>
<proteinExistence type="predicted"/>
<dbReference type="Proteomes" id="UP001518925">
    <property type="component" value="Unassembled WGS sequence"/>
</dbReference>
<protein>
    <recommendedName>
        <fullName evidence="4">Type IV pilus assembly protein PilN</fullName>
    </recommendedName>
</protein>
<organism evidence="2 3">
    <name type="scientific">Bacillus suaedaesalsae</name>
    <dbReference type="NCBI Taxonomy" id="2810349"/>
    <lineage>
        <taxon>Bacteria</taxon>
        <taxon>Bacillati</taxon>
        <taxon>Bacillota</taxon>
        <taxon>Bacilli</taxon>
        <taxon>Bacillales</taxon>
        <taxon>Bacillaceae</taxon>
        <taxon>Bacillus</taxon>
    </lineage>
</organism>
<dbReference type="EMBL" id="JAFELM010000044">
    <property type="protein sequence ID" value="MBM6619752.1"/>
    <property type="molecule type" value="Genomic_DNA"/>
</dbReference>
<sequence length="200" mass="23005">MLVDINLLPEKQKKKYTFPIIVAGLILLTAIVSIFLYLEYDRLQNETTYAQKKLQDTKLLRTKQEQKLKDYASSSAITELTSAIEWAEEQSVPTVPLIRHLSSLLPERGYVLNFDYTAETQVNFTVQFDTSREAAYYYKSLKDSPMINDVALSSIITSVSDDEPDVKQYTAFLLPRYIAQYQLKLNNRAIKDSEKEEVAE</sequence>
<accession>A0ABS2DN13</accession>
<keyword evidence="3" id="KW-1185">Reference proteome</keyword>
<name>A0ABS2DN13_9BACI</name>
<dbReference type="RefSeq" id="WP_204205232.1">
    <property type="nucleotide sequence ID" value="NZ_JAFELM010000044.1"/>
</dbReference>
<evidence type="ECO:0000256" key="1">
    <source>
        <dbReference type="SAM" id="Phobius"/>
    </source>
</evidence>
<evidence type="ECO:0008006" key="4">
    <source>
        <dbReference type="Google" id="ProtNLM"/>
    </source>
</evidence>
<keyword evidence="1" id="KW-1133">Transmembrane helix</keyword>
<comment type="caution">
    <text evidence="2">The sequence shown here is derived from an EMBL/GenBank/DDBJ whole genome shotgun (WGS) entry which is preliminary data.</text>
</comment>
<keyword evidence="1" id="KW-0812">Transmembrane</keyword>
<feature type="transmembrane region" description="Helical" evidence="1">
    <location>
        <begin position="16"/>
        <end position="38"/>
    </location>
</feature>
<evidence type="ECO:0000313" key="3">
    <source>
        <dbReference type="Proteomes" id="UP001518925"/>
    </source>
</evidence>
<keyword evidence="1" id="KW-0472">Membrane</keyword>
<evidence type="ECO:0000313" key="2">
    <source>
        <dbReference type="EMBL" id="MBM6619752.1"/>
    </source>
</evidence>
<gene>
    <name evidence="2" type="ORF">JR050_18990</name>
</gene>